<dbReference type="STRING" id="634994.GCWU000323_00774"/>
<gene>
    <name evidence="1" type="ORF">GCWU000323_00774</name>
</gene>
<dbReference type="EMBL" id="ACVB02000007">
    <property type="protein sequence ID" value="EEX75524.1"/>
    <property type="molecule type" value="Genomic_DNA"/>
</dbReference>
<dbReference type="RefSeq" id="WP_006804111.1">
    <property type="nucleotide sequence ID" value="NZ_GG700632.1"/>
</dbReference>
<evidence type="ECO:0000313" key="1">
    <source>
        <dbReference type="EMBL" id="EEX75524.1"/>
    </source>
</evidence>
<dbReference type="HOGENOM" id="CLU_3272209_0_0_0"/>
<accession>C9MVV2</accession>
<comment type="caution">
    <text evidence="1">The sequence shown here is derived from an EMBL/GenBank/DDBJ whole genome shotgun (WGS) entry which is preliminary data.</text>
</comment>
<sequence>MRKKKGEELYFVTLTSSYLAYLGSYESKVSKKQTGLLLELY</sequence>
<dbReference type="Proteomes" id="UP000006233">
    <property type="component" value="Unassembled WGS sequence"/>
</dbReference>
<proteinExistence type="predicted"/>
<evidence type="ECO:0000313" key="2">
    <source>
        <dbReference type="Proteomes" id="UP000006233"/>
    </source>
</evidence>
<reference evidence="1 2" key="1">
    <citation type="submission" date="2009-09" db="EMBL/GenBank/DDBJ databases">
        <authorList>
            <person name="Weinstock G."/>
            <person name="Sodergren E."/>
            <person name="Clifton S."/>
            <person name="Fulton L."/>
            <person name="Fulton B."/>
            <person name="Courtney L."/>
            <person name="Fronick C."/>
            <person name="Harrison M."/>
            <person name="Strong C."/>
            <person name="Farmer C."/>
            <person name="Delahaunty K."/>
            <person name="Markovic C."/>
            <person name="Hall O."/>
            <person name="Minx P."/>
            <person name="Tomlinson C."/>
            <person name="Mitreva M."/>
            <person name="Nelson J."/>
            <person name="Hou S."/>
            <person name="Wollam A."/>
            <person name="Pepin K.H."/>
            <person name="Johnson M."/>
            <person name="Bhonagiri V."/>
            <person name="Nash W.E."/>
            <person name="Warren W."/>
            <person name="Chinwalla A."/>
            <person name="Mardis E.R."/>
            <person name="Wilson R.K."/>
        </authorList>
    </citation>
    <scope>NUCLEOTIDE SEQUENCE [LARGE SCALE GENOMIC DNA]</scope>
    <source>
        <strain evidence="1 2">F0254</strain>
    </source>
</reference>
<name>C9MVV2_9FUSO</name>
<dbReference type="AlphaFoldDB" id="C9MVV2"/>
<organism evidence="1 2">
    <name type="scientific">Leptotrichia hofstadii F0254</name>
    <dbReference type="NCBI Taxonomy" id="634994"/>
    <lineage>
        <taxon>Bacteria</taxon>
        <taxon>Fusobacteriati</taxon>
        <taxon>Fusobacteriota</taxon>
        <taxon>Fusobacteriia</taxon>
        <taxon>Fusobacteriales</taxon>
        <taxon>Leptotrichiaceae</taxon>
        <taxon>Leptotrichia</taxon>
    </lineage>
</organism>
<protein>
    <submittedName>
        <fullName evidence="1">Uncharacterized protein</fullName>
    </submittedName>
</protein>